<dbReference type="InterPro" id="IPR050573">
    <property type="entry name" value="SDH/FRD_Iron-Sulfur"/>
</dbReference>
<keyword evidence="8" id="KW-0408">Iron</keyword>
<dbReference type="AlphaFoldDB" id="A0A0G0T827"/>
<dbReference type="GO" id="GO:0022904">
    <property type="term" value="P:respiratory electron transport chain"/>
    <property type="evidence" value="ECO:0007669"/>
    <property type="project" value="TreeGrafter"/>
</dbReference>
<comment type="cofactor">
    <cofactor evidence="1">
        <name>[3Fe-4S] cluster</name>
        <dbReference type="ChEBI" id="CHEBI:21137"/>
    </cofactor>
</comment>
<feature type="domain" description="2Fe-2S ferredoxin-type" evidence="11">
    <location>
        <begin position="1"/>
        <end position="90"/>
    </location>
</feature>
<evidence type="ECO:0000256" key="1">
    <source>
        <dbReference type="ARBA" id="ARBA00001927"/>
    </source>
</evidence>
<evidence type="ECO:0000256" key="4">
    <source>
        <dbReference type="ARBA" id="ARBA00009433"/>
    </source>
</evidence>
<dbReference type="CDD" id="cd00207">
    <property type="entry name" value="fer2"/>
    <property type="match status" value="1"/>
</dbReference>
<dbReference type="PANTHER" id="PTHR11921">
    <property type="entry name" value="SUCCINATE DEHYDROGENASE IRON-SULFUR PROTEIN"/>
    <property type="match status" value="1"/>
</dbReference>
<dbReference type="Gene3D" id="3.10.20.30">
    <property type="match status" value="1"/>
</dbReference>
<name>A0A0G0T827_9BACT</name>
<comment type="pathway">
    <text evidence="3">Carbohydrate metabolism; tricarboxylic acid cycle.</text>
</comment>
<dbReference type="GO" id="GO:0051539">
    <property type="term" value="F:4 iron, 4 sulfur cluster binding"/>
    <property type="evidence" value="ECO:0007669"/>
    <property type="project" value="UniProtKB-KW"/>
</dbReference>
<dbReference type="InterPro" id="IPR004489">
    <property type="entry name" value="Succ_DH/fum_Rdtase_Fe-S"/>
</dbReference>
<evidence type="ECO:0000256" key="2">
    <source>
        <dbReference type="ARBA" id="ARBA00001966"/>
    </source>
</evidence>
<dbReference type="GO" id="GO:0046872">
    <property type="term" value="F:metal ion binding"/>
    <property type="evidence" value="ECO:0007669"/>
    <property type="project" value="UniProtKB-KW"/>
</dbReference>
<dbReference type="GO" id="GO:0006099">
    <property type="term" value="P:tricarboxylic acid cycle"/>
    <property type="evidence" value="ECO:0007669"/>
    <property type="project" value="InterPro"/>
</dbReference>
<comment type="cofactor">
    <cofactor evidence="10">
        <name>[2Fe-2S] cluster</name>
        <dbReference type="ChEBI" id="CHEBI:190135"/>
    </cofactor>
</comment>
<keyword evidence="9" id="KW-0411">Iron-sulfur</keyword>
<keyword evidence="7" id="KW-0560">Oxidoreductase</keyword>
<dbReference type="NCBIfam" id="TIGR00384">
    <property type="entry name" value="dhsB"/>
    <property type="match status" value="1"/>
</dbReference>
<accession>A0A0G0T827</accession>
<dbReference type="PATRIC" id="fig|1618450.3.peg.227"/>
<dbReference type="SUPFAM" id="SSF46548">
    <property type="entry name" value="alpha-helical ferredoxin"/>
    <property type="match status" value="1"/>
</dbReference>
<proteinExistence type="inferred from homology"/>
<keyword evidence="6" id="KW-0479">Metal-binding</keyword>
<evidence type="ECO:0000313" key="13">
    <source>
        <dbReference type="Proteomes" id="UP000034539"/>
    </source>
</evidence>
<reference evidence="12 13" key="1">
    <citation type="journal article" date="2015" name="Nature">
        <title>rRNA introns, odd ribosomes, and small enigmatic genomes across a large radiation of phyla.</title>
        <authorList>
            <person name="Brown C.T."/>
            <person name="Hug L.A."/>
            <person name="Thomas B.C."/>
            <person name="Sharon I."/>
            <person name="Castelle C.J."/>
            <person name="Singh A."/>
            <person name="Wilkins M.J."/>
            <person name="Williams K.H."/>
            <person name="Banfield J.F."/>
        </authorList>
    </citation>
    <scope>NUCLEOTIDE SEQUENCE [LARGE SCALE GENOMIC DNA]</scope>
</reference>
<keyword evidence="5" id="KW-0004">4Fe-4S</keyword>
<dbReference type="GO" id="GO:0051537">
    <property type="term" value="F:2 iron, 2 sulfur cluster binding"/>
    <property type="evidence" value="ECO:0007669"/>
    <property type="project" value="InterPro"/>
</dbReference>
<dbReference type="InterPro" id="IPR036010">
    <property type="entry name" value="2Fe-2S_ferredoxin-like_sf"/>
</dbReference>
<evidence type="ECO:0000256" key="8">
    <source>
        <dbReference type="ARBA" id="ARBA00023004"/>
    </source>
</evidence>
<evidence type="ECO:0000256" key="3">
    <source>
        <dbReference type="ARBA" id="ARBA00005163"/>
    </source>
</evidence>
<dbReference type="InterPro" id="IPR012675">
    <property type="entry name" value="Beta-grasp_dom_sf"/>
</dbReference>
<comment type="caution">
    <text evidence="12">The sequence shown here is derived from an EMBL/GenBank/DDBJ whole genome shotgun (WGS) entry which is preliminary data.</text>
</comment>
<dbReference type="Gene3D" id="1.10.1060.10">
    <property type="entry name" value="Alpha-helical ferredoxin"/>
    <property type="match status" value="1"/>
</dbReference>
<dbReference type="InterPro" id="IPR006058">
    <property type="entry name" value="2Fe2S_fd_BS"/>
</dbReference>
<evidence type="ECO:0000313" key="12">
    <source>
        <dbReference type="EMBL" id="KKR34052.1"/>
    </source>
</evidence>
<evidence type="ECO:0000256" key="6">
    <source>
        <dbReference type="ARBA" id="ARBA00022723"/>
    </source>
</evidence>
<dbReference type="SUPFAM" id="SSF54292">
    <property type="entry name" value="2Fe-2S ferredoxin-like"/>
    <property type="match status" value="1"/>
</dbReference>
<dbReference type="EMBL" id="LBXN01000007">
    <property type="protein sequence ID" value="KKR34052.1"/>
    <property type="molecule type" value="Genomic_DNA"/>
</dbReference>
<dbReference type="PANTHER" id="PTHR11921:SF29">
    <property type="entry name" value="SUCCINATE DEHYDROGENASE [UBIQUINONE] IRON-SULFUR SUBUNIT, MITOCHONDRIAL"/>
    <property type="match status" value="1"/>
</dbReference>
<dbReference type="Proteomes" id="UP000034539">
    <property type="component" value="Unassembled WGS sequence"/>
</dbReference>
<comment type="similarity">
    <text evidence="4">Belongs to the succinate dehydrogenase/fumarate reductase iron-sulfur protein family.</text>
</comment>
<dbReference type="PROSITE" id="PS51085">
    <property type="entry name" value="2FE2S_FER_2"/>
    <property type="match status" value="1"/>
</dbReference>
<sequence>MKVSIYRKNKVNFPEGKFVEYEVPFEQGMTILDILVYVQKTLDATLAFRYECRQGICGTCGVMLNGKPVLSCQTQIESNIENIIEPLANFPVERDLIVDLKSVLEKFAGIKPYLEKTDRPIKTKQEADASKPFRKCIECGCCIAGRKLRTKNQEPRTLLDPMDLVKLARYVTDPRDAIDRIKIARENGVEYYTVEEGRELTRLCPRNIPIDEAIKILKEN</sequence>
<evidence type="ECO:0000256" key="5">
    <source>
        <dbReference type="ARBA" id="ARBA00022485"/>
    </source>
</evidence>
<gene>
    <name evidence="12" type="ORF">UT63_C0007G0007</name>
</gene>
<comment type="cofactor">
    <cofactor evidence="2">
        <name>[4Fe-4S] cluster</name>
        <dbReference type="ChEBI" id="CHEBI:49883"/>
    </cofactor>
</comment>
<dbReference type="InterPro" id="IPR009051">
    <property type="entry name" value="Helical_ferredxn"/>
</dbReference>
<protein>
    <submittedName>
        <fullName evidence="12">Fumarate reductase iron-sulfur subunit</fullName>
    </submittedName>
</protein>
<dbReference type="PROSITE" id="PS00197">
    <property type="entry name" value="2FE2S_FER_1"/>
    <property type="match status" value="1"/>
</dbReference>
<organism evidence="12 13">
    <name type="scientific">Candidatus Gottesmanbacteria bacterium GW2011_GWC2_39_8</name>
    <dbReference type="NCBI Taxonomy" id="1618450"/>
    <lineage>
        <taxon>Bacteria</taxon>
        <taxon>Candidatus Gottesmaniibacteriota</taxon>
    </lineage>
</organism>
<evidence type="ECO:0000259" key="11">
    <source>
        <dbReference type="PROSITE" id="PS51085"/>
    </source>
</evidence>
<dbReference type="InterPro" id="IPR025192">
    <property type="entry name" value="Succ_DH/fum_Rdtase_N"/>
</dbReference>
<evidence type="ECO:0000256" key="9">
    <source>
        <dbReference type="ARBA" id="ARBA00023014"/>
    </source>
</evidence>
<dbReference type="Pfam" id="PF13085">
    <property type="entry name" value="Fer2_3"/>
    <property type="match status" value="1"/>
</dbReference>
<dbReference type="GO" id="GO:0009055">
    <property type="term" value="F:electron transfer activity"/>
    <property type="evidence" value="ECO:0007669"/>
    <property type="project" value="InterPro"/>
</dbReference>
<evidence type="ECO:0000256" key="7">
    <source>
        <dbReference type="ARBA" id="ARBA00023002"/>
    </source>
</evidence>
<dbReference type="GO" id="GO:0016491">
    <property type="term" value="F:oxidoreductase activity"/>
    <property type="evidence" value="ECO:0007669"/>
    <property type="project" value="UniProtKB-KW"/>
</dbReference>
<dbReference type="InterPro" id="IPR001041">
    <property type="entry name" value="2Fe-2S_ferredoxin-type"/>
</dbReference>
<evidence type="ECO:0000256" key="10">
    <source>
        <dbReference type="ARBA" id="ARBA00034078"/>
    </source>
</evidence>